<accession>A0ABT9J869</accession>
<comment type="caution">
    <text evidence="1">The sequence shown here is derived from an EMBL/GenBank/DDBJ whole genome shotgun (WGS) entry which is preliminary data.</text>
</comment>
<keyword evidence="2" id="KW-1185">Reference proteome</keyword>
<dbReference type="Proteomes" id="UP001224997">
    <property type="component" value="Unassembled WGS sequence"/>
</dbReference>
<dbReference type="Gene3D" id="3.40.50.1110">
    <property type="entry name" value="SGNH hydrolase"/>
    <property type="match status" value="1"/>
</dbReference>
<sequence length="837" mass="91918">MTPLALLNDILFVGLGLLGPELPQMVEAAGRMSGQQTVVETRTAPEGPLGYHWLNAAAGPGIDPRLALASGRIDQVVMTEALPLADSLRRHRSVDYASRFRDLALRANPDAQTYLYESWPALTAVGPQPWRDAVAEAAPLWQAFVAAVNKDGRKPGDAPPMRLIPLAQGLLALSDAITAGEVPGLDDLSQLFSDNRQLNGRGTYFAAMLMHASLSGEDPTGLPVWLGRNRPASLDEAVTAPMAEAMQRIALRVSGQATGPRDAAQRRQAELLVNATVSDAAQRPLWQDPEASYLGGVNQPGIAYNLSSVNDWSVEQPFLDVFKTARPWIGHLPGQWGGFDAPLLREAGYLDAEGWPLRMPGEVTHLSTLILSGLDARMISVAGRYVLRYQGSGRIEIEGRARNISYEPGRISFDYAPGPGSVMIHLRATDPGDPVRRISVVRQDRLPLADAGQIFNPDFLARLRGAEVLRFMGWMRTNNATLRTVADLPSVDDYVWSTDRGVPPEVMVALANELELDPWFTLPHLGDDELMRSYARRVRDRLDSGRRAWVEFSNEVWNWAFDQRAWADEQALALWGVEGAGMQYGAWRAAQVADIWAEEFAPSAAGRLVRVIGTFTGATGSEQDMLMAPAWKAADPESWEPLAESFDAYAITGYFYANLEDPGRMAMLRDALKASRERAEAQARQRGLSGAGRDSYVSAHRFDQAIEQAITELRAGALSGKPEGTVQWTISQLFPYHRRAAAQLGLELVMYEGGSHVVASGPAMNDAELTEFLVALNYAPGMGDLYRRLLAGWRKVSDQPFNFYTAIDTPGEYGSWGVLRFLDDQNPRWDAVAEPQK</sequence>
<dbReference type="RefSeq" id="WP_305961869.1">
    <property type="nucleotide sequence ID" value="NZ_JAVAMQ010000002.1"/>
</dbReference>
<evidence type="ECO:0000313" key="1">
    <source>
        <dbReference type="EMBL" id="MDP5305993.1"/>
    </source>
</evidence>
<gene>
    <name evidence="1" type="ORF">Q5Y72_02650</name>
</gene>
<organism evidence="1 2">
    <name type="scientific">Paracoccus spongiarum</name>
    <dbReference type="NCBI Taxonomy" id="3064387"/>
    <lineage>
        <taxon>Bacteria</taxon>
        <taxon>Pseudomonadati</taxon>
        <taxon>Pseudomonadota</taxon>
        <taxon>Alphaproteobacteria</taxon>
        <taxon>Rhodobacterales</taxon>
        <taxon>Paracoccaceae</taxon>
        <taxon>Paracoccus</taxon>
    </lineage>
</organism>
<reference evidence="1 2" key="1">
    <citation type="submission" date="2023-08" db="EMBL/GenBank/DDBJ databases">
        <authorList>
            <person name="Park J.-S."/>
        </authorList>
    </citation>
    <scope>NUCLEOTIDE SEQUENCE [LARGE SCALE GENOMIC DNA]</scope>
    <source>
        <strain evidence="1 2">2205BS29-5</strain>
    </source>
</reference>
<proteinExistence type="predicted"/>
<dbReference type="InterPro" id="IPR036514">
    <property type="entry name" value="SGNH_hydro_sf"/>
</dbReference>
<name>A0ABT9J869_9RHOB</name>
<protein>
    <submittedName>
        <fullName evidence="1">Uncharacterized protein</fullName>
    </submittedName>
</protein>
<evidence type="ECO:0000313" key="2">
    <source>
        <dbReference type="Proteomes" id="UP001224997"/>
    </source>
</evidence>
<dbReference type="EMBL" id="JAVAMQ010000002">
    <property type="protein sequence ID" value="MDP5305993.1"/>
    <property type="molecule type" value="Genomic_DNA"/>
</dbReference>